<dbReference type="RefSeq" id="WP_280028049.1">
    <property type="nucleotide sequence ID" value="NZ_JAOCKG010000008.1"/>
</dbReference>
<dbReference type="InterPro" id="IPR010982">
    <property type="entry name" value="Lambda_DNA-bd_dom_sf"/>
</dbReference>
<sequence length="76" mass="8518">MKLLDYLNSLRPADQADFAARCDTSVAYLRQVAYGNRRCGEGLAISIDRESGRQVRMQALRPDVDWDHLARAAAHA</sequence>
<dbReference type="EMBL" id="JAOCKG010000008">
    <property type="protein sequence ID" value="MDH2052552.1"/>
    <property type="molecule type" value="Genomic_DNA"/>
</dbReference>
<accession>A0AA42WEQ6</accession>
<evidence type="ECO:0000313" key="1">
    <source>
        <dbReference type="EMBL" id="MDH2052552.1"/>
    </source>
</evidence>
<evidence type="ECO:0000313" key="2">
    <source>
        <dbReference type="Proteomes" id="UP001161276"/>
    </source>
</evidence>
<protein>
    <submittedName>
        <fullName evidence="1">Helix-turn-helix domain-containing protein</fullName>
    </submittedName>
</protein>
<proteinExistence type="predicted"/>
<dbReference type="AlphaFoldDB" id="A0AA42WEQ6"/>
<dbReference type="Proteomes" id="UP001161276">
    <property type="component" value="Unassembled WGS sequence"/>
</dbReference>
<comment type="caution">
    <text evidence="1">The sequence shown here is derived from an EMBL/GenBank/DDBJ whole genome shotgun (WGS) entry which is preliminary data.</text>
</comment>
<reference evidence="1" key="1">
    <citation type="submission" date="2022-09" db="EMBL/GenBank/DDBJ databases">
        <title>Intensive care unit water sources are persistently colonized with multi-drug resistant bacteria and are the site of extensive horizontal gene transfer of antibiotic resistance genes.</title>
        <authorList>
            <person name="Diorio-Toth L."/>
        </authorList>
    </citation>
    <scope>NUCLEOTIDE SEQUENCE</scope>
    <source>
        <strain evidence="1">GD03676</strain>
    </source>
</reference>
<dbReference type="GO" id="GO:0003677">
    <property type="term" value="F:DNA binding"/>
    <property type="evidence" value="ECO:0007669"/>
    <property type="project" value="InterPro"/>
</dbReference>
<name>A0AA42WEQ6_9BURK</name>
<gene>
    <name evidence="1" type="ORF">N5K24_19265</name>
</gene>
<organism evidence="1 2">
    <name type="scientific">Achromobacter marplatensis</name>
    <dbReference type="NCBI Taxonomy" id="470868"/>
    <lineage>
        <taxon>Bacteria</taxon>
        <taxon>Pseudomonadati</taxon>
        <taxon>Pseudomonadota</taxon>
        <taxon>Betaproteobacteria</taxon>
        <taxon>Burkholderiales</taxon>
        <taxon>Alcaligenaceae</taxon>
        <taxon>Achromobacter</taxon>
    </lineage>
</organism>
<dbReference type="Gene3D" id="1.10.260.40">
    <property type="entry name" value="lambda repressor-like DNA-binding domains"/>
    <property type="match status" value="1"/>
</dbReference>